<reference evidence="1 2" key="1">
    <citation type="submission" date="2022-04" db="EMBL/GenBank/DDBJ databases">
        <title>Positive selection, recombination, and allopatry shape intraspecific diversity of widespread and dominant cyanobacteria.</title>
        <authorList>
            <person name="Wei J."/>
            <person name="Shu W."/>
            <person name="Hu C."/>
        </authorList>
    </citation>
    <scope>NUCLEOTIDE SEQUENCE [LARGE SCALE GENOMIC DNA]</scope>
    <source>
        <strain evidence="1 2">GB2-A5</strain>
    </source>
</reference>
<keyword evidence="2" id="KW-1185">Reference proteome</keyword>
<evidence type="ECO:0000313" key="1">
    <source>
        <dbReference type="EMBL" id="MEP0864082.1"/>
    </source>
</evidence>
<evidence type="ECO:0000313" key="2">
    <source>
        <dbReference type="Proteomes" id="UP001442494"/>
    </source>
</evidence>
<accession>A0ABV0JN32</accession>
<comment type="caution">
    <text evidence="1">The sequence shown here is derived from an EMBL/GenBank/DDBJ whole genome shotgun (WGS) entry which is preliminary data.</text>
</comment>
<protein>
    <submittedName>
        <fullName evidence="1">Uncharacterized protein</fullName>
    </submittedName>
</protein>
<dbReference type="Proteomes" id="UP001442494">
    <property type="component" value="Unassembled WGS sequence"/>
</dbReference>
<name>A0ABV0JN32_9CYAN</name>
<dbReference type="EMBL" id="JAMPKK010000009">
    <property type="protein sequence ID" value="MEP0864082.1"/>
    <property type="molecule type" value="Genomic_DNA"/>
</dbReference>
<dbReference type="RefSeq" id="WP_190418428.1">
    <property type="nucleotide sequence ID" value="NZ_JAMPKK010000009.1"/>
</dbReference>
<proteinExistence type="predicted"/>
<sequence length="115" mass="13504">MAKTKLKSLTPEQEALIPVIREKWRAIVFSKGLINRSKAKEAVKVAYSVIRKKEPEIIFFDSPYAALNSPILNRKGRFLANLFDFELKWKLEQQLMSHKARQFQYLAYQLYSNPK</sequence>
<organism evidence="1 2">
    <name type="scientific">Funiculus sociatus GB2-A5</name>
    <dbReference type="NCBI Taxonomy" id="2933946"/>
    <lineage>
        <taxon>Bacteria</taxon>
        <taxon>Bacillati</taxon>
        <taxon>Cyanobacteriota</taxon>
        <taxon>Cyanophyceae</taxon>
        <taxon>Coleofasciculales</taxon>
        <taxon>Coleofasciculaceae</taxon>
        <taxon>Funiculus</taxon>
    </lineage>
</organism>
<gene>
    <name evidence="1" type="ORF">NDI37_06340</name>
</gene>